<evidence type="ECO:0000256" key="1">
    <source>
        <dbReference type="ARBA" id="ARBA00022630"/>
    </source>
</evidence>
<comment type="caution">
    <text evidence="6">The sequence shown here is derived from an EMBL/GenBank/DDBJ whole genome shotgun (WGS) entry which is preliminary data.</text>
</comment>
<evidence type="ECO:0000259" key="5">
    <source>
        <dbReference type="Pfam" id="PF01494"/>
    </source>
</evidence>
<dbReference type="AlphaFoldDB" id="A0AAJ0DEP0"/>
<evidence type="ECO:0000313" key="6">
    <source>
        <dbReference type="EMBL" id="KAK3052413.1"/>
    </source>
</evidence>
<dbReference type="EMBL" id="JAWDJX010000021">
    <property type="protein sequence ID" value="KAK3052413.1"/>
    <property type="molecule type" value="Genomic_DNA"/>
</dbReference>
<name>A0AAJ0DEP0_9PEZI</name>
<dbReference type="Pfam" id="PF01494">
    <property type="entry name" value="FAD_binding_3"/>
    <property type="match status" value="1"/>
</dbReference>
<dbReference type="Proteomes" id="UP001271007">
    <property type="component" value="Unassembled WGS sequence"/>
</dbReference>
<dbReference type="InterPro" id="IPR002938">
    <property type="entry name" value="FAD-bd"/>
</dbReference>
<dbReference type="SUPFAM" id="SSF51905">
    <property type="entry name" value="FAD/NAD(P)-binding domain"/>
    <property type="match status" value="1"/>
</dbReference>
<keyword evidence="7" id="KW-1185">Reference proteome</keyword>
<dbReference type="InterPro" id="IPR036188">
    <property type="entry name" value="FAD/NAD-bd_sf"/>
</dbReference>
<feature type="domain" description="FAD-binding" evidence="5">
    <location>
        <begin position="48"/>
        <end position="81"/>
    </location>
</feature>
<protein>
    <recommendedName>
        <fullName evidence="5">FAD-binding domain-containing protein</fullName>
    </recommendedName>
</protein>
<accession>A0AAJ0DEP0</accession>
<proteinExistence type="predicted"/>
<keyword evidence="1" id="KW-0285">Flavoprotein</keyword>
<dbReference type="PANTHER" id="PTHR46972:SF1">
    <property type="entry name" value="FAD DEPENDENT OXIDOREDUCTASE DOMAIN-CONTAINING PROTEIN"/>
    <property type="match status" value="1"/>
</dbReference>
<evidence type="ECO:0000256" key="3">
    <source>
        <dbReference type="ARBA" id="ARBA00023002"/>
    </source>
</evidence>
<reference evidence="6" key="1">
    <citation type="submission" date="2023-04" db="EMBL/GenBank/DDBJ databases">
        <title>Black Yeasts Isolated from many extreme environments.</title>
        <authorList>
            <person name="Coleine C."/>
            <person name="Stajich J.E."/>
            <person name="Selbmann L."/>
        </authorList>
    </citation>
    <scope>NUCLEOTIDE SEQUENCE</scope>
    <source>
        <strain evidence="6">CCFEE 5312</strain>
    </source>
</reference>
<evidence type="ECO:0000256" key="2">
    <source>
        <dbReference type="ARBA" id="ARBA00022827"/>
    </source>
</evidence>
<keyword evidence="3" id="KW-0560">Oxidoreductase</keyword>
<dbReference type="GO" id="GO:0071949">
    <property type="term" value="F:FAD binding"/>
    <property type="evidence" value="ECO:0007669"/>
    <property type="project" value="InterPro"/>
</dbReference>
<dbReference type="GO" id="GO:0004497">
    <property type="term" value="F:monooxygenase activity"/>
    <property type="evidence" value="ECO:0007669"/>
    <property type="project" value="UniProtKB-KW"/>
</dbReference>
<evidence type="ECO:0000313" key="7">
    <source>
        <dbReference type="Proteomes" id="UP001271007"/>
    </source>
</evidence>
<gene>
    <name evidence="6" type="ORF">LTR09_006623</name>
</gene>
<dbReference type="PANTHER" id="PTHR46972">
    <property type="entry name" value="MONOOXYGENASE ASQM-RELATED"/>
    <property type="match status" value="1"/>
</dbReference>
<evidence type="ECO:0000256" key="4">
    <source>
        <dbReference type="ARBA" id="ARBA00023033"/>
    </source>
</evidence>
<keyword evidence="2" id="KW-0274">FAD</keyword>
<dbReference type="Gene3D" id="3.50.50.60">
    <property type="entry name" value="FAD/NAD(P)-binding domain"/>
    <property type="match status" value="1"/>
</dbReference>
<keyword evidence="4" id="KW-0503">Monooxygenase</keyword>
<sequence length="122" mass="13318">MEEARRCGKAFAEPFAQLLDYTNPATLKVFNAMDKLPINHAELPDIPVVFIGDSNHAVSPFAGNGANIALMDGIDLATELCQTQGLFTARANFDKKSMARSTRTLKSSHVIITIAHSSGWWL</sequence>
<organism evidence="6 7">
    <name type="scientific">Extremus antarcticus</name>
    <dbReference type="NCBI Taxonomy" id="702011"/>
    <lineage>
        <taxon>Eukaryota</taxon>
        <taxon>Fungi</taxon>
        <taxon>Dikarya</taxon>
        <taxon>Ascomycota</taxon>
        <taxon>Pezizomycotina</taxon>
        <taxon>Dothideomycetes</taxon>
        <taxon>Dothideomycetidae</taxon>
        <taxon>Mycosphaerellales</taxon>
        <taxon>Extremaceae</taxon>
        <taxon>Extremus</taxon>
    </lineage>
</organism>